<proteinExistence type="predicted"/>
<feature type="transmembrane region" description="Helical" evidence="1">
    <location>
        <begin position="36"/>
        <end position="57"/>
    </location>
</feature>
<evidence type="ECO:0000256" key="1">
    <source>
        <dbReference type="SAM" id="Phobius"/>
    </source>
</evidence>
<keyword evidence="1" id="KW-0812">Transmembrane</keyword>
<accession>X0ZPU9</accession>
<feature type="domain" description="CAAX prenyl protease 2/Lysostaphin resistance protein A-like" evidence="2">
    <location>
        <begin position="119"/>
        <end position="185"/>
    </location>
</feature>
<sequence>MSRVIQRRGHGWWPYLAPYGLFLILVEVGRRLPEAVAPWMLPVKVAVPGALLVYFVLRGDLLELRGYRPGWRVSLDILFGVFIAALWMGPFLLFDSLPRGAEADAFDPNQLGESVRQQTLTLRLLGFAAVTPLVEELFVRSFLIRLVDVVDKGGDFRDVPIARFSWRSFLITSVWFTFTHVSWEWLV</sequence>
<keyword evidence="1" id="KW-0472">Membrane</keyword>
<evidence type="ECO:0000259" key="2">
    <source>
        <dbReference type="Pfam" id="PF02517"/>
    </source>
</evidence>
<feature type="transmembrane region" description="Helical" evidence="1">
    <location>
        <begin position="12"/>
        <end position="30"/>
    </location>
</feature>
<reference evidence="3" key="1">
    <citation type="journal article" date="2014" name="Front. Microbiol.">
        <title>High frequency of phylogenetically diverse reductive dehalogenase-homologous genes in deep subseafloor sedimentary metagenomes.</title>
        <authorList>
            <person name="Kawai M."/>
            <person name="Futagami T."/>
            <person name="Toyoda A."/>
            <person name="Takaki Y."/>
            <person name="Nishi S."/>
            <person name="Hori S."/>
            <person name="Arai W."/>
            <person name="Tsubouchi T."/>
            <person name="Morono Y."/>
            <person name="Uchiyama I."/>
            <person name="Ito T."/>
            <person name="Fujiyama A."/>
            <person name="Inagaki F."/>
            <person name="Takami H."/>
        </authorList>
    </citation>
    <scope>NUCLEOTIDE SEQUENCE</scope>
    <source>
        <strain evidence="3">Expedition CK06-06</strain>
    </source>
</reference>
<dbReference type="NCBIfam" id="TIGR03008">
    <property type="entry name" value="pepcterm_CAAX"/>
    <property type="match status" value="1"/>
</dbReference>
<feature type="non-terminal residue" evidence="3">
    <location>
        <position position="187"/>
    </location>
</feature>
<dbReference type="GO" id="GO:0080120">
    <property type="term" value="P:CAAX-box protein maturation"/>
    <property type="evidence" value="ECO:0007669"/>
    <property type="project" value="UniProtKB-ARBA"/>
</dbReference>
<dbReference type="GO" id="GO:0004175">
    <property type="term" value="F:endopeptidase activity"/>
    <property type="evidence" value="ECO:0007669"/>
    <property type="project" value="UniProtKB-ARBA"/>
</dbReference>
<name>X0ZPU9_9ZZZZ</name>
<feature type="transmembrane region" description="Helical" evidence="1">
    <location>
        <begin position="77"/>
        <end position="94"/>
    </location>
</feature>
<protein>
    <recommendedName>
        <fullName evidence="2">CAAX prenyl protease 2/Lysostaphin resistance protein A-like domain-containing protein</fullName>
    </recommendedName>
</protein>
<dbReference type="EMBL" id="BARS01054608">
    <property type="protein sequence ID" value="GAG50241.1"/>
    <property type="molecule type" value="Genomic_DNA"/>
</dbReference>
<dbReference type="Pfam" id="PF02517">
    <property type="entry name" value="Rce1-like"/>
    <property type="match status" value="1"/>
</dbReference>
<organism evidence="3">
    <name type="scientific">marine sediment metagenome</name>
    <dbReference type="NCBI Taxonomy" id="412755"/>
    <lineage>
        <taxon>unclassified sequences</taxon>
        <taxon>metagenomes</taxon>
        <taxon>ecological metagenomes</taxon>
    </lineage>
</organism>
<dbReference type="InterPro" id="IPR003675">
    <property type="entry name" value="Rce1/LyrA-like_dom"/>
</dbReference>
<gene>
    <name evidence="3" type="ORF">S01H1_80809</name>
</gene>
<keyword evidence="1" id="KW-1133">Transmembrane helix</keyword>
<dbReference type="AlphaFoldDB" id="X0ZPU9"/>
<comment type="caution">
    <text evidence="3">The sequence shown here is derived from an EMBL/GenBank/DDBJ whole genome shotgun (WGS) entry which is preliminary data.</text>
</comment>
<dbReference type="InterPro" id="IPR014346">
    <property type="entry name" value="Prenyl_protease-related"/>
</dbReference>
<evidence type="ECO:0000313" key="3">
    <source>
        <dbReference type="EMBL" id="GAG50241.1"/>
    </source>
</evidence>